<name>A0ABQ6N811_9STRA</name>
<gene>
    <name evidence="2" type="ORF">TeGR_g1427</name>
</gene>
<evidence type="ECO:0000313" key="3">
    <source>
        <dbReference type="Proteomes" id="UP001165060"/>
    </source>
</evidence>
<feature type="chain" id="PRO_5046850848" description="START domain-containing protein" evidence="1">
    <location>
        <begin position="21"/>
        <end position="598"/>
    </location>
</feature>
<dbReference type="EMBL" id="BRYB01002329">
    <property type="protein sequence ID" value="GMI43139.1"/>
    <property type="molecule type" value="Genomic_DNA"/>
</dbReference>
<proteinExistence type="predicted"/>
<feature type="non-terminal residue" evidence="2">
    <location>
        <position position="598"/>
    </location>
</feature>
<organism evidence="2 3">
    <name type="scientific">Tetraparma gracilis</name>
    <dbReference type="NCBI Taxonomy" id="2962635"/>
    <lineage>
        <taxon>Eukaryota</taxon>
        <taxon>Sar</taxon>
        <taxon>Stramenopiles</taxon>
        <taxon>Ochrophyta</taxon>
        <taxon>Bolidophyceae</taxon>
        <taxon>Parmales</taxon>
        <taxon>Triparmaceae</taxon>
        <taxon>Tetraparma</taxon>
    </lineage>
</organism>
<evidence type="ECO:0000256" key="1">
    <source>
        <dbReference type="SAM" id="SignalP"/>
    </source>
</evidence>
<dbReference type="Gene3D" id="3.30.530.20">
    <property type="match status" value="2"/>
</dbReference>
<accession>A0ABQ6N811</accession>
<dbReference type="Proteomes" id="UP001165060">
    <property type="component" value="Unassembled WGS sequence"/>
</dbReference>
<keyword evidence="1" id="KW-0732">Signal</keyword>
<reference evidence="2 3" key="1">
    <citation type="journal article" date="2023" name="Commun. Biol.">
        <title>Genome analysis of Parmales, the sister group of diatoms, reveals the evolutionary specialization of diatoms from phago-mixotrophs to photoautotrophs.</title>
        <authorList>
            <person name="Ban H."/>
            <person name="Sato S."/>
            <person name="Yoshikawa S."/>
            <person name="Yamada K."/>
            <person name="Nakamura Y."/>
            <person name="Ichinomiya M."/>
            <person name="Sato N."/>
            <person name="Blanc-Mathieu R."/>
            <person name="Endo H."/>
            <person name="Kuwata A."/>
            <person name="Ogata H."/>
        </authorList>
    </citation>
    <scope>NUCLEOTIDE SEQUENCE [LARGE SCALE GENOMIC DNA]</scope>
</reference>
<dbReference type="SUPFAM" id="SSF55961">
    <property type="entry name" value="Bet v1-like"/>
    <property type="match status" value="2"/>
</dbReference>
<evidence type="ECO:0008006" key="4">
    <source>
        <dbReference type="Google" id="ProtNLM"/>
    </source>
</evidence>
<dbReference type="InterPro" id="IPR023393">
    <property type="entry name" value="START-like_dom_sf"/>
</dbReference>
<sequence length="598" mass="65509">MKREVLHHLLLVATVSPGDSITISISSASPSPNEINGVVLLTPVAHGCTAFSMVAKMQTAVADKQRDARPSAGATTALIEMQETASGNSHAVSGLELRAGQAAVILDDLLSLVPTVFKLYDRSAEVDEAALVDFADYFARAKVEPSAGERGLLAKATKFNDGKAVTIPGSCSKFQLLEVPIPVGSNRIYACKWTWMREDDDSFTAALTSVQDLDDEDEAQEIMAAIESGKSSPKSVLGELRGCYRICPQAENVCRVTFVFQGTLGGWTEGKIPSFVLKHMVRFTLDVVKRLQERHERNAAEVDAEVQRKFSLPKRELELNEGQKQLVDGCKALETHVDESGWKEIESNSAFVSFAVKNVVVGRGKHSVALGRAKGVLDCSALDAFAYWIAVCGREKMRMSRERSVPARFVIREDSAHDFTWAYVVRLPFPLNKRGVIGRFMGFTDADGDLAIAFAPVDLEPDYGMKMRAIRARTTGIVRFSPINDSTQCAVTLHQFGDIGGYVPASVFARQVGRTLAPVVDMREVFQRDNEVDASELSKASLTIRKNDQVYTADEDAHVNRVQEQLGELPDAAFERLESPDPLVKMDSLFISGESNIV</sequence>
<protein>
    <recommendedName>
        <fullName evidence="4">START domain-containing protein</fullName>
    </recommendedName>
</protein>
<comment type="caution">
    <text evidence="2">The sequence shown here is derived from an EMBL/GenBank/DDBJ whole genome shotgun (WGS) entry which is preliminary data.</text>
</comment>
<evidence type="ECO:0000313" key="2">
    <source>
        <dbReference type="EMBL" id="GMI43139.1"/>
    </source>
</evidence>
<keyword evidence="3" id="KW-1185">Reference proteome</keyword>
<feature type="signal peptide" evidence="1">
    <location>
        <begin position="1"/>
        <end position="20"/>
    </location>
</feature>